<evidence type="ECO:0000313" key="1">
    <source>
        <dbReference type="EMBL" id="CBI25205.3"/>
    </source>
</evidence>
<evidence type="ECO:0000313" key="2">
    <source>
        <dbReference type="Proteomes" id="UP000009183"/>
    </source>
</evidence>
<dbReference type="EMBL" id="FN595513">
    <property type="protein sequence ID" value="CBI25205.3"/>
    <property type="molecule type" value="Genomic_DNA"/>
</dbReference>
<dbReference type="PaxDb" id="29760-VIT_09s0018g00750.t01"/>
<dbReference type="HOGENOM" id="CLU_3427239_0_0_1"/>
<reference evidence="2" key="1">
    <citation type="journal article" date="2007" name="Nature">
        <title>The grapevine genome sequence suggests ancestral hexaploidization in major angiosperm phyla.</title>
        <authorList>
            <consortium name="The French-Italian Public Consortium for Grapevine Genome Characterization."/>
            <person name="Jaillon O."/>
            <person name="Aury J.-M."/>
            <person name="Noel B."/>
            <person name="Policriti A."/>
            <person name="Clepet C."/>
            <person name="Casagrande A."/>
            <person name="Choisne N."/>
            <person name="Aubourg S."/>
            <person name="Vitulo N."/>
            <person name="Jubin C."/>
            <person name="Vezzi A."/>
            <person name="Legeai F."/>
            <person name="Hugueney P."/>
            <person name="Dasilva C."/>
            <person name="Horner D."/>
            <person name="Mica E."/>
            <person name="Jublot D."/>
            <person name="Poulain J."/>
            <person name="Bruyere C."/>
            <person name="Billault A."/>
            <person name="Segurens B."/>
            <person name="Gouyvenoux M."/>
            <person name="Ugarte E."/>
            <person name="Cattonaro F."/>
            <person name="Anthouard V."/>
            <person name="Vico V."/>
            <person name="Del Fabbro C."/>
            <person name="Alaux M."/>
            <person name="Di Gaspero G."/>
            <person name="Dumas V."/>
            <person name="Felice N."/>
            <person name="Paillard S."/>
            <person name="Juman I."/>
            <person name="Moroldo M."/>
            <person name="Scalabrin S."/>
            <person name="Canaguier A."/>
            <person name="Le Clainche I."/>
            <person name="Malacrida G."/>
            <person name="Durand E."/>
            <person name="Pesole G."/>
            <person name="Laucou V."/>
            <person name="Chatelet P."/>
            <person name="Merdinoglu D."/>
            <person name="Delledonne M."/>
            <person name="Pezzotti M."/>
            <person name="Lecharny A."/>
            <person name="Scarpelli C."/>
            <person name="Artiguenave F."/>
            <person name="Pe M.E."/>
            <person name="Valle G."/>
            <person name="Morgante M."/>
            <person name="Caboche M."/>
            <person name="Adam-Blondon A.-F."/>
            <person name="Weissenbach J."/>
            <person name="Quetier F."/>
            <person name="Wincker P."/>
        </authorList>
    </citation>
    <scope>NUCLEOTIDE SEQUENCE [LARGE SCALE GENOMIC DNA]</scope>
    <source>
        <strain evidence="2">cv. Pinot noir / PN40024</strain>
    </source>
</reference>
<dbReference type="Proteomes" id="UP000009183">
    <property type="component" value="Chromosome 9"/>
</dbReference>
<sequence>MLLINNKSIKLIPFLTLLPKS</sequence>
<protein>
    <submittedName>
        <fullName evidence="1">Uncharacterized protein</fullName>
    </submittedName>
</protein>
<organism evidence="1 2">
    <name type="scientific">Vitis vinifera</name>
    <name type="common">Grape</name>
    <dbReference type="NCBI Taxonomy" id="29760"/>
    <lineage>
        <taxon>Eukaryota</taxon>
        <taxon>Viridiplantae</taxon>
        <taxon>Streptophyta</taxon>
        <taxon>Embryophyta</taxon>
        <taxon>Tracheophyta</taxon>
        <taxon>Spermatophyta</taxon>
        <taxon>Magnoliopsida</taxon>
        <taxon>eudicotyledons</taxon>
        <taxon>Gunneridae</taxon>
        <taxon>Pentapetalae</taxon>
        <taxon>rosids</taxon>
        <taxon>Vitales</taxon>
        <taxon>Vitaceae</taxon>
        <taxon>Viteae</taxon>
        <taxon>Vitis</taxon>
    </lineage>
</organism>
<dbReference type="AlphaFoldDB" id="D7T3X3"/>
<gene>
    <name evidence="1" type="ordered locus">VIT_09s0018g00750</name>
</gene>
<accession>D7T3X3</accession>
<proteinExistence type="predicted"/>
<keyword evidence="2" id="KW-1185">Reference proteome</keyword>
<name>D7T3X3_VITVI</name>
<dbReference type="InParanoid" id="D7T3X3"/>